<sequence length="100" mass="11589">MYFCLSPHLCEWVAWGAGRGARERGQTSTPTHTHEHTHVTSSAFLLLASFFSFLPKQQDKNSIFFLPEKEKHKLERLYRSNIKQTVFRLSFQACLTVSQT</sequence>
<keyword evidence="2" id="KW-1185">Reference proteome</keyword>
<dbReference type="Proteomes" id="UP001469553">
    <property type="component" value="Unassembled WGS sequence"/>
</dbReference>
<dbReference type="EMBL" id="JAHRIP010068424">
    <property type="protein sequence ID" value="MEQ2308209.1"/>
    <property type="molecule type" value="Genomic_DNA"/>
</dbReference>
<gene>
    <name evidence="1" type="ORF">AMECASPLE_025893</name>
</gene>
<evidence type="ECO:0000313" key="2">
    <source>
        <dbReference type="Proteomes" id="UP001469553"/>
    </source>
</evidence>
<comment type="caution">
    <text evidence="1">The sequence shown here is derived from an EMBL/GenBank/DDBJ whole genome shotgun (WGS) entry which is preliminary data.</text>
</comment>
<protein>
    <submittedName>
        <fullName evidence="1">Uncharacterized protein</fullName>
    </submittedName>
</protein>
<proteinExistence type="predicted"/>
<accession>A0ABV0ZQT1</accession>
<reference evidence="1 2" key="1">
    <citation type="submission" date="2021-06" db="EMBL/GenBank/DDBJ databases">
        <authorList>
            <person name="Palmer J.M."/>
        </authorList>
    </citation>
    <scope>NUCLEOTIDE SEQUENCE [LARGE SCALE GENOMIC DNA]</scope>
    <source>
        <strain evidence="1 2">AS_MEX2019</strain>
        <tissue evidence="1">Muscle</tissue>
    </source>
</reference>
<name>A0ABV0ZQT1_9TELE</name>
<organism evidence="1 2">
    <name type="scientific">Ameca splendens</name>
    <dbReference type="NCBI Taxonomy" id="208324"/>
    <lineage>
        <taxon>Eukaryota</taxon>
        <taxon>Metazoa</taxon>
        <taxon>Chordata</taxon>
        <taxon>Craniata</taxon>
        <taxon>Vertebrata</taxon>
        <taxon>Euteleostomi</taxon>
        <taxon>Actinopterygii</taxon>
        <taxon>Neopterygii</taxon>
        <taxon>Teleostei</taxon>
        <taxon>Neoteleostei</taxon>
        <taxon>Acanthomorphata</taxon>
        <taxon>Ovalentaria</taxon>
        <taxon>Atherinomorphae</taxon>
        <taxon>Cyprinodontiformes</taxon>
        <taxon>Goodeidae</taxon>
        <taxon>Ameca</taxon>
    </lineage>
</organism>
<evidence type="ECO:0000313" key="1">
    <source>
        <dbReference type="EMBL" id="MEQ2308209.1"/>
    </source>
</evidence>